<sequence>SQSLDRDKVPLLCRLLDDETGMSQRLEAQLPQSSVSSSNDNPIEKIDRKPIYSTGTLASFRYVVEE</sequence>
<dbReference type="Proteomes" id="UP000789702">
    <property type="component" value="Unassembled WGS sequence"/>
</dbReference>
<organism evidence="1 2">
    <name type="scientific">Dentiscutata heterogama</name>
    <dbReference type="NCBI Taxonomy" id="1316150"/>
    <lineage>
        <taxon>Eukaryota</taxon>
        <taxon>Fungi</taxon>
        <taxon>Fungi incertae sedis</taxon>
        <taxon>Mucoromycota</taxon>
        <taxon>Glomeromycotina</taxon>
        <taxon>Glomeromycetes</taxon>
        <taxon>Diversisporales</taxon>
        <taxon>Gigasporaceae</taxon>
        <taxon>Dentiscutata</taxon>
    </lineage>
</organism>
<name>A0ACA9P744_9GLOM</name>
<feature type="non-terminal residue" evidence="1">
    <location>
        <position position="1"/>
    </location>
</feature>
<evidence type="ECO:0000313" key="1">
    <source>
        <dbReference type="EMBL" id="CAG8693045.1"/>
    </source>
</evidence>
<reference evidence="1" key="1">
    <citation type="submission" date="2021-06" db="EMBL/GenBank/DDBJ databases">
        <authorList>
            <person name="Kallberg Y."/>
            <person name="Tangrot J."/>
            <person name="Rosling A."/>
        </authorList>
    </citation>
    <scope>NUCLEOTIDE SEQUENCE</scope>
    <source>
        <strain evidence="1">IL203A</strain>
    </source>
</reference>
<keyword evidence="2" id="KW-1185">Reference proteome</keyword>
<protein>
    <submittedName>
        <fullName evidence="1">10712_t:CDS:1</fullName>
    </submittedName>
</protein>
<proteinExistence type="predicted"/>
<evidence type="ECO:0000313" key="2">
    <source>
        <dbReference type="Proteomes" id="UP000789702"/>
    </source>
</evidence>
<feature type="non-terminal residue" evidence="1">
    <location>
        <position position="66"/>
    </location>
</feature>
<accession>A0ACA9P744</accession>
<gene>
    <name evidence="1" type="ORF">DHETER_LOCUS11355</name>
</gene>
<comment type="caution">
    <text evidence="1">The sequence shown here is derived from an EMBL/GenBank/DDBJ whole genome shotgun (WGS) entry which is preliminary data.</text>
</comment>
<dbReference type="EMBL" id="CAJVPU010024599">
    <property type="protein sequence ID" value="CAG8693045.1"/>
    <property type="molecule type" value="Genomic_DNA"/>
</dbReference>